<proteinExistence type="predicted"/>
<sequence>MAEVVVVVVVLVTVTLQAPMLINYVTRNNQVPQVYMEAVSSSACLFYNAKYNNKPPKINYLTSQATDLNKTILCFLACLKISKWSQIFISKVVLNVIPYPCMEEPWSVVL</sequence>
<gene>
    <name evidence="2" type="ORF">NQ315_013102</name>
</gene>
<protein>
    <submittedName>
        <fullName evidence="2">Uncharacterized protein</fullName>
    </submittedName>
</protein>
<evidence type="ECO:0000256" key="1">
    <source>
        <dbReference type="SAM" id="SignalP"/>
    </source>
</evidence>
<name>A0AAV8VX09_9CUCU</name>
<feature type="signal peptide" evidence="1">
    <location>
        <begin position="1"/>
        <end position="17"/>
    </location>
</feature>
<reference evidence="2 3" key="1">
    <citation type="journal article" date="2023" name="Insect Mol. Biol.">
        <title>Genome sequencing provides insights into the evolution of gene families encoding plant cell wall-degrading enzymes in longhorned beetles.</title>
        <authorList>
            <person name="Shin N.R."/>
            <person name="Okamura Y."/>
            <person name="Kirsch R."/>
            <person name="Pauchet Y."/>
        </authorList>
    </citation>
    <scope>NUCLEOTIDE SEQUENCE [LARGE SCALE GENOMIC DNA]</scope>
    <source>
        <strain evidence="2">EAD_L_NR</strain>
    </source>
</reference>
<dbReference type="EMBL" id="JANEYG010000024">
    <property type="protein sequence ID" value="KAJ8918597.1"/>
    <property type="molecule type" value="Genomic_DNA"/>
</dbReference>
<keyword evidence="3" id="KW-1185">Reference proteome</keyword>
<comment type="caution">
    <text evidence="2">The sequence shown here is derived from an EMBL/GenBank/DDBJ whole genome shotgun (WGS) entry which is preliminary data.</text>
</comment>
<feature type="chain" id="PRO_5043574974" evidence="1">
    <location>
        <begin position="18"/>
        <end position="110"/>
    </location>
</feature>
<dbReference type="AlphaFoldDB" id="A0AAV8VX09"/>
<keyword evidence="1" id="KW-0732">Signal</keyword>
<organism evidence="2 3">
    <name type="scientific">Exocentrus adspersus</name>
    <dbReference type="NCBI Taxonomy" id="1586481"/>
    <lineage>
        <taxon>Eukaryota</taxon>
        <taxon>Metazoa</taxon>
        <taxon>Ecdysozoa</taxon>
        <taxon>Arthropoda</taxon>
        <taxon>Hexapoda</taxon>
        <taxon>Insecta</taxon>
        <taxon>Pterygota</taxon>
        <taxon>Neoptera</taxon>
        <taxon>Endopterygota</taxon>
        <taxon>Coleoptera</taxon>
        <taxon>Polyphaga</taxon>
        <taxon>Cucujiformia</taxon>
        <taxon>Chrysomeloidea</taxon>
        <taxon>Cerambycidae</taxon>
        <taxon>Lamiinae</taxon>
        <taxon>Acanthocinini</taxon>
        <taxon>Exocentrus</taxon>
    </lineage>
</organism>
<evidence type="ECO:0000313" key="2">
    <source>
        <dbReference type="EMBL" id="KAJ8918597.1"/>
    </source>
</evidence>
<accession>A0AAV8VX09</accession>
<dbReference type="Proteomes" id="UP001159042">
    <property type="component" value="Unassembled WGS sequence"/>
</dbReference>
<evidence type="ECO:0000313" key="3">
    <source>
        <dbReference type="Proteomes" id="UP001159042"/>
    </source>
</evidence>